<evidence type="ECO:0000313" key="4">
    <source>
        <dbReference type="EMBL" id="MEV4925538.1"/>
    </source>
</evidence>
<feature type="compositionally biased region" description="Low complexity" evidence="1">
    <location>
        <begin position="61"/>
        <end position="75"/>
    </location>
</feature>
<keyword evidence="2" id="KW-0732">Signal</keyword>
<dbReference type="EC" id="3.-.-.-" evidence="4"/>
<evidence type="ECO:0000313" key="5">
    <source>
        <dbReference type="Proteomes" id="UP001552479"/>
    </source>
</evidence>
<dbReference type="PROSITE" id="PS51257">
    <property type="entry name" value="PROKAR_LIPOPROTEIN"/>
    <property type="match status" value="1"/>
</dbReference>
<evidence type="ECO:0000256" key="1">
    <source>
        <dbReference type="SAM" id="MobiDB-lite"/>
    </source>
</evidence>
<evidence type="ECO:0000256" key="2">
    <source>
        <dbReference type="SAM" id="SignalP"/>
    </source>
</evidence>
<feature type="compositionally biased region" description="Low complexity" evidence="1">
    <location>
        <begin position="38"/>
        <end position="50"/>
    </location>
</feature>
<dbReference type="PANTHER" id="PTHR10587:SF137">
    <property type="entry name" value="4-DEOXY-4-FORMAMIDO-L-ARABINOSE-PHOSPHOUNDECAPRENOL DEFORMYLASE ARND-RELATED"/>
    <property type="match status" value="1"/>
</dbReference>
<dbReference type="Pfam" id="PF01522">
    <property type="entry name" value="Polysacc_deac_1"/>
    <property type="match status" value="1"/>
</dbReference>
<sequence>MARPAARRNRHLVVATASAMALIATISGCVAMATEDPGSSAGTGNSSAGSGSSGSGDKGRSPGAASSGAATPPARVSAEITHESEDPGKTVNLTIDDGPEPGWTVKVLDLLKKYDAKATFCIIGSRAQEYPDLVKKVAAAGHRLCDHSADHNTAMDKRAEPYQEQQVLDAQKSIEKAAGEGARALYYRAPGGAFTPYSREVAATHGMRPLGWNVDTRDWQNPGVDRIVDAVKKGMTEGPTVLFHDGGGNRGQTVAALERLLPWFKEQGYKFSYPKI</sequence>
<dbReference type="Gene3D" id="3.20.20.370">
    <property type="entry name" value="Glycoside hydrolase/deacetylase"/>
    <property type="match status" value="1"/>
</dbReference>
<proteinExistence type="predicted"/>
<dbReference type="PROSITE" id="PS51677">
    <property type="entry name" value="NODB"/>
    <property type="match status" value="1"/>
</dbReference>
<gene>
    <name evidence="4" type="ORF">AB0L03_22370</name>
</gene>
<dbReference type="GO" id="GO:0016787">
    <property type="term" value="F:hydrolase activity"/>
    <property type="evidence" value="ECO:0007669"/>
    <property type="project" value="UniProtKB-KW"/>
</dbReference>
<dbReference type="InterPro" id="IPR002509">
    <property type="entry name" value="NODB_dom"/>
</dbReference>
<accession>A0ABV3IYJ4</accession>
<dbReference type="Proteomes" id="UP001552479">
    <property type="component" value="Unassembled WGS sequence"/>
</dbReference>
<feature type="region of interest" description="Disordered" evidence="1">
    <location>
        <begin position="35"/>
        <end position="98"/>
    </location>
</feature>
<dbReference type="PANTHER" id="PTHR10587">
    <property type="entry name" value="GLYCOSYL TRANSFERASE-RELATED"/>
    <property type="match status" value="1"/>
</dbReference>
<feature type="domain" description="NodB homology" evidence="3">
    <location>
        <begin position="89"/>
        <end position="272"/>
    </location>
</feature>
<dbReference type="SUPFAM" id="SSF88713">
    <property type="entry name" value="Glycoside hydrolase/deacetylase"/>
    <property type="match status" value="1"/>
</dbReference>
<reference evidence="4 5" key="1">
    <citation type="submission" date="2024-06" db="EMBL/GenBank/DDBJ databases">
        <title>The Natural Products Discovery Center: Release of the First 8490 Sequenced Strains for Exploring Actinobacteria Biosynthetic Diversity.</title>
        <authorList>
            <person name="Kalkreuter E."/>
            <person name="Kautsar S.A."/>
            <person name="Yang D."/>
            <person name="Bader C.D."/>
            <person name="Teijaro C.N."/>
            <person name="Fluegel L."/>
            <person name="Davis C.M."/>
            <person name="Simpson J.R."/>
            <person name="Lauterbach L."/>
            <person name="Steele A.D."/>
            <person name="Gui C."/>
            <person name="Meng S."/>
            <person name="Li G."/>
            <person name="Viehrig K."/>
            <person name="Ye F."/>
            <person name="Su P."/>
            <person name="Kiefer A.F."/>
            <person name="Nichols A."/>
            <person name="Cepeda A.J."/>
            <person name="Yan W."/>
            <person name="Fan B."/>
            <person name="Jiang Y."/>
            <person name="Adhikari A."/>
            <person name="Zheng C.-J."/>
            <person name="Schuster L."/>
            <person name="Cowan T.M."/>
            <person name="Smanski M.J."/>
            <person name="Chevrette M.G."/>
            <person name="De Carvalho L.P.S."/>
            <person name="Shen B."/>
        </authorList>
    </citation>
    <scope>NUCLEOTIDE SEQUENCE [LARGE SCALE GENOMIC DNA]</scope>
    <source>
        <strain evidence="4 5">NPDC053791</strain>
    </source>
</reference>
<feature type="chain" id="PRO_5045335782" evidence="2">
    <location>
        <begin position="34"/>
        <end position="276"/>
    </location>
</feature>
<dbReference type="CDD" id="cd10917">
    <property type="entry name" value="CE4_NodB_like_6s_7s"/>
    <property type="match status" value="1"/>
</dbReference>
<protein>
    <submittedName>
        <fullName evidence="4">Polysaccharide deacetylase family protein</fullName>
        <ecNumber evidence="4">3.-.-.-</ecNumber>
    </submittedName>
</protein>
<keyword evidence="4" id="KW-0378">Hydrolase</keyword>
<dbReference type="RefSeq" id="WP_366089222.1">
    <property type="nucleotide sequence ID" value="NZ_JBFASG010000023.1"/>
</dbReference>
<dbReference type="EMBL" id="JBFASG010000023">
    <property type="protein sequence ID" value="MEV4925538.1"/>
    <property type="molecule type" value="Genomic_DNA"/>
</dbReference>
<comment type="caution">
    <text evidence="4">The sequence shown here is derived from an EMBL/GenBank/DDBJ whole genome shotgun (WGS) entry which is preliminary data.</text>
</comment>
<organism evidence="4 5">
    <name type="scientific">Streptomyces roseoverticillatus</name>
    <dbReference type="NCBI Taxonomy" id="66429"/>
    <lineage>
        <taxon>Bacteria</taxon>
        <taxon>Bacillati</taxon>
        <taxon>Actinomycetota</taxon>
        <taxon>Actinomycetes</taxon>
        <taxon>Kitasatosporales</taxon>
        <taxon>Streptomycetaceae</taxon>
        <taxon>Streptomyces</taxon>
    </lineage>
</organism>
<feature type="signal peptide" evidence="2">
    <location>
        <begin position="1"/>
        <end position="33"/>
    </location>
</feature>
<evidence type="ECO:0000259" key="3">
    <source>
        <dbReference type="PROSITE" id="PS51677"/>
    </source>
</evidence>
<dbReference type="InterPro" id="IPR050248">
    <property type="entry name" value="Polysacc_deacetylase_ArnD"/>
</dbReference>
<keyword evidence="5" id="KW-1185">Reference proteome</keyword>
<name>A0ABV3IYJ4_9ACTN</name>
<dbReference type="InterPro" id="IPR011330">
    <property type="entry name" value="Glyco_hydro/deAcase_b/a-brl"/>
</dbReference>